<feature type="transmembrane region" description="Helical" evidence="1">
    <location>
        <begin position="7"/>
        <end position="25"/>
    </location>
</feature>
<protein>
    <submittedName>
        <fullName evidence="2">Uncharacterized protein</fullName>
    </submittedName>
</protein>
<accession>A0A437S7J7</accession>
<dbReference type="AlphaFoldDB" id="A0A437S7J7"/>
<name>A0A437S7J7_9FIRM</name>
<proteinExistence type="predicted"/>
<sequence>MNFSASKFKLLIALILINIFIYYEAIRGGKTSSFLIGIVLSIILILLKKKGFLKINDENYEKKY</sequence>
<feature type="transmembrane region" description="Helical" evidence="1">
    <location>
        <begin position="31"/>
        <end position="47"/>
    </location>
</feature>
<reference evidence="2 3" key="1">
    <citation type="submission" date="2018-11" db="EMBL/GenBank/DDBJ databases">
        <title>Genome sequencing and assembly of Anaerosphaera sp. nov., GS7-6-2.</title>
        <authorList>
            <person name="Rettenmaier R."/>
            <person name="Liebl W."/>
            <person name="Zverlov V."/>
        </authorList>
    </citation>
    <scope>NUCLEOTIDE SEQUENCE [LARGE SCALE GENOMIC DNA]</scope>
    <source>
        <strain evidence="2 3">GS7-6-2</strain>
    </source>
</reference>
<keyword evidence="1" id="KW-0472">Membrane</keyword>
<evidence type="ECO:0000256" key="1">
    <source>
        <dbReference type="SAM" id="Phobius"/>
    </source>
</evidence>
<dbReference type="EMBL" id="RLIH01000004">
    <property type="protein sequence ID" value="RVU55036.1"/>
    <property type="molecule type" value="Genomic_DNA"/>
</dbReference>
<keyword evidence="1" id="KW-0812">Transmembrane</keyword>
<organism evidence="2 3">
    <name type="scientific">Anaerosphaera multitolerans</name>
    <dbReference type="NCBI Taxonomy" id="2487351"/>
    <lineage>
        <taxon>Bacteria</taxon>
        <taxon>Bacillati</taxon>
        <taxon>Bacillota</taxon>
        <taxon>Tissierellia</taxon>
        <taxon>Tissierellales</taxon>
        <taxon>Peptoniphilaceae</taxon>
        <taxon>Anaerosphaera</taxon>
    </lineage>
</organism>
<evidence type="ECO:0000313" key="3">
    <source>
        <dbReference type="Proteomes" id="UP000288812"/>
    </source>
</evidence>
<comment type="caution">
    <text evidence="2">The sequence shown here is derived from an EMBL/GenBank/DDBJ whole genome shotgun (WGS) entry which is preliminary data.</text>
</comment>
<keyword evidence="1" id="KW-1133">Transmembrane helix</keyword>
<dbReference type="Proteomes" id="UP000288812">
    <property type="component" value="Unassembled WGS sequence"/>
</dbReference>
<gene>
    <name evidence="2" type="ORF">EF514_03865</name>
</gene>
<keyword evidence="3" id="KW-1185">Reference proteome</keyword>
<evidence type="ECO:0000313" key="2">
    <source>
        <dbReference type="EMBL" id="RVU55036.1"/>
    </source>
</evidence>